<feature type="domain" description="AMP-dependent synthetase/ligase" evidence="3">
    <location>
        <begin position="97"/>
        <end position="256"/>
    </location>
</feature>
<comment type="similarity">
    <text evidence="1">Belongs to the ATP-dependent AMP-binding enzyme family.</text>
</comment>
<name>A0A939DQ69_9ALTE</name>
<dbReference type="SUPFAM" id="SSF56801">
    <property type="entry name" value="Acetyl-CoA synthetase-like"/>
    <property type="match status" value="1"/>
</dbReference>
<dbReference type="Pfam" id="PF00501">
    <property type="entry name" value="AMP-binding"/>
    <property type="match status" value="1"/>
</dbReference>
<reference evidence="5" key="1">
    <citation type="submission" date="2021-03" db="EMBL/GenBank/DDBJ databases">
        <title>novel species isolated from a fishpond in China.</title>
        <authorList>
            <person name="Lu H."/>
            <person name="Cai Z."/>
        </authorList>
    </citation>
    <scope>NUCLEOTIDE SEQUENCE</scope>
    <source>
        <strain evidence="5">JCM 30855</strain>
    </source>
</reference>
<accession>A0A939DQ69</accession>
<keyword evidence="2" id="KW-0436">Ligase</keyword>
<dbReference type="GO" id="GO:0006631">
    <property type="term" value="P:fatty acid metabolic process"/>
    <property type="evidence" value="ECO:0007669"/>
    <property type="project" value="TreeGrafter"/>
</dbReference>
<dbReference type="PANTHER" id="PTHR43201:SF5">
    <property type="entry name" value="MEDIUM-CHAIN ACYL-COA LIGASE ACSF2, MITOCHONDRIAL"/>
    <property type="match status" value="1"/>
</dbReference>
<dbReference type="InterPro" id="IPR025110">
    <property type="entry name" value="AMP-bd_C"/>
</dbReference>
<sequence length="426" mass="46906">MLVVPPESNNQQPESVGLTEVHYAQLLESATQLRAQHKGLKGKTLSIRYNNLCDFVTELLAFDGWCAELYLLPDGDSPALPEDCVDRPDMDGGSELKSTDPVEPVQTRWYLATSGTTDRPKWIGHSLVGLTHSIKYSERLSCLIWGLVYQPFRFAGLQVVLQALLTGAKLVDASSGDIAVRLQRLKQGEVTAISATPTLWRQFLMSGQLHSMQLSQLTLGGEVADQGILDALATVFSKASIRHIYASTEAGVGFAVSDRRAGFPRIWLEQGYDNIRFKVDEHQHLWIKPATLAQEGIVGRVDKQGYLDTEDLVELKGDRALFLGRASGAINVGGNKVHPQQVEQVLLDLPEVMQARVYGHTSSVMGQLVAAQIVATQRVDVIVLKKQILKHCMSKLLRHQVPLLLEFVEQIDSNAAGKIGRGNVNE</sequence>
<organism evidence="5 6">
    <name type="scientific">Bowmanella dokdonensis</name>
    <dbReference type="NCBI Taxonomy" id="751969"/>
    <lineage>
        <taxon>Bacteria</taxon>
        <taxon>Pseudomonadati</taxon>
        <taxon>Pseudomonadota</taxon>
        <taxon>Gammaproteobacteria</taxon>
        <taxon>Alteromonadales</taxon>
        <taxon>Alteromonadaceae</taxon>
        <taxon>Bowmanella</taxon>
    </lineage>
</organism>
<dbReference type="PANTHER" id="PTHR43201">
    <property type="entry name" value="ACYL-COA SYNTHETASE"/>
    <property type="match status" value="1"/>
</dbReference>
<evidence type="ECO:0000256" key="2">
    <source>
        <dbReference type="ARBA" id="ARBA00022598"/>
    </source>
</evidence>
<evidence type="ECO:0000313" key="5">
    <source>
        <dbReference type="EMBL" id="MBN7826347.1"/>
    </source>
</evidence>
<dbReference type="Pfam" id="PF13193">
    <property type="entry name" value="AMP-binding_C"/>
    <property type="match status" value="1"/>
</dbReference>
<gene>
    <name evidence="5" type="ORF">J0A66_14020</name>
</gene>
<evidence type="ECO:0000313" key="6">
    <source>
        <dbReference type="Proteomes" id="UP000664654"/>
    </source>
</evidence>
<evidence type="ECO:0000259" key="3">
    <source>
        <dbReference type="Pfam" id="PF00501"/>
    </source>
</evidence>
<protein>
    <submittedName>
        <fullName evidence="5">AMP-binding protein</fullName>
    </submittedName>
</protein>
<dbReference type="Proteomes" id="UP000664654">
    <property type="component" value="Unassembled WGS sequence"/>
</dbReference>
<dbReference type="InterPro" id="IPR045851">
    <property type="entry name" value="AMP-bd_C_sf"/>
</dbReference>
<dbReference type="InterPro" id="IPR000873">
    <property type="entry name" value="AMP-dep_synth/lig_dom"/>
</dbReference>
<proteinExistence type="inferred from homology"/>
<dbReference type="Gene3D" id="3.30.300.30">
    <property type="match status" value="1"/>
</dbReference>
<dbReference type="InterPro" id="IPR042099">
    <property type="entry name" value="ANL_N_sf"/>
</dbReference>
<dbReference type="AlphaFoldDB" id="A0A939DQ69"/>
<keyword evidence="6" id="KW-1185">Reference proteome</keyword>
<evidence type="ECO:0000256" key="1">
    <source>
        <dbReference type="ARBA" id="ARBA00006432"/>
    </source>
</evidence>
<feature type="domain" description="AMP-binding enzyme C-terminal" evidence="4">
    <location>
        <begin position="341"/>
        <end position="418"/>
    </location>
</feature>
<evidence type="ECO:0000259" key="4">
    <source>
        <dbReference type="Pfam" id="PF13193"/>
    </source>
</evidence>
<dbReference type="EMBL" id="JAFKCV010000008">
    <property type="protein sequence ID" value="MBN7826347.1"/>
    <property type="molecule type" value="Genomic_DNA"/>
</dbReference>
<dbReference type="Gene3D" id="3.40.50.12780">
    <property type="entry name" value="N-terminal domain of ligase-like"/>
    <property type="match status" value="1"/>
</dbReference>
<comment type="caution">
    <text evidence="5">The sequence shown here is derived from an EMBL/GenBank/DDBJ whole genome shotgun (WGS) entry which is preliminary data.</text>
</comment>
<dbReference type="RefSeq" id="WP_206574463.1">
    <property type="nucleotide sequence ID" value="NZ_JAFKCV010000008.1"/>
</dbReference>
<dbReference type="GO" id="GO:0031956">
    <property type="term" value="F:medium-chain fatty acid-CoA ligase activity"/>
    <property type="evidence" value="ECO:0007669"/>
    <property type="project" value="TreeGrafter"/>
</dbReference>